<dbReference type="EMBL" id="LAZR01028841">
    <property type="protein sequence ID" value="KKL61372.1"/>
    <property type="molecule type" value="Genomic_DNA"/>
</dbReference>
<accession>A0A0F9GDZ0</accession>
<reference evidence="3" key="1">
    <citation type="journal article" date="2015" name="Nature">
        <title>Complex archaea that bridge the gap between prokaryotes and eukaryotes.</title>
        <authorList>
            <person name="Spang A."/>
            <person name="Saw J.H."/>
            <person name="Jorgensen S.L."/>
            <person name="Zaremba-Niedzwiedzka K."/>
            <person name="Martijn J."/>
            <person name="Lind A.E."/>
            <person name="van Eijk R."/>
            <person name="Schleper C."/>
            <person name="Guy L."/>
            <person name="Ettema T.J."/>
        </authorList>
    </citation>
    <scope>NUCLEOTIDE SEQUENCE</scope>
</reference>
<evidence type="ECO:0000313" key="3">
    <source>
        <dbReference type="EMBL" id="KKL61372.1"/>
    </source>
</evidence>
<keyword evidence="2" id="KW-1133">Transmembrane helix</keyword>
<dbReference type="AlphaFoldDB" id="A0A0F9GDZ0"/>
<sequence length="63" mass="7127">MADQALDILDILDRFGFEAGLLVGLVICALVIPALARKKKKRLEEEARQRREMDEGRESDDQA</sequence>
<name>A0A0F9GDZ0_9ZZZZ</name>
<feature type="transmembrane region" description="Helical" evidence="2">
    <location>
        <begin position="15"/>
        <end position="36"/>
    </location>
</feature>
<organism evidence="3">
    <name type="scientific">marine sediment metagenome</name>
    <dbReference type="NCBI Taxonomy" id="412755"/>
    <lineage>
        <taxon>unclassified sequences</taxon>
        <taxon>metagenomes</taxon>
        <taxon>ecological metagenomes</taxon>
    </lineage>
</organism>
<evidence type="ECO:0000256" key="1">
    <source>
        <dbReference type="SAM" id="MobiDB-lite"/>
    </source>
</evidence>
<feature type="compositionally biased region" description="Basic and acidic residues" evidence="1">
    <location>
        <begin position="42"/>
        <end position="63"/>
    </location>
</feature>
<proteinExistence type="predicted"/>
<comment type="caution">
    <text evidence="3">The sequence shown here is derived from an EMBL/GenBank/DDBJ whole genome shotgun (WGS) entry which is preliminary data.</text>
</comment>
<keyword evidence="2" id="KW-0812">Transmembrane</keyword>
<gene>
    <name evidence="3" type="ORF">LCGC14_2195950</name>
</gene>
<protein>
    <submittedName>
        <fullName evidence="3">Uncharacterized protein</fullName>
    </submittedName>
</protein>
<keyword evidence="2" id="KW-0472">Membrane</keyword>
<feature type="region of interest" description="Disordered" evidence="1">
    <location>
        <begin position="39"/>
        <end position="63"/>
    </location>
</feature>
<evidence type="ECO:0000256" key="2">
    <source>
        <dbReference type="SAM" id="Phobius"/>
    </source>
</evidence>